<sequence>MDCEDGELLPPEPAISLSKTILGEILDTTIASMRGFGYDEQHFGQILKACFASRDMFFELWRFLEVKVKSIQFVDDIVYIIFNETNVRYELDTHGTTLLRRAIQHAPLFEGANTIPDWFLRMLITRHHNKMATFNVKLLKDSDIAELCELPFINSLKVSTFNERTSAILSSHSTVQCFDFVYVINQRKLPSLHKVTCRVNCNFTDYNNKHRDEQILAHSQSEYLNSKRHYRIWENLQAVRNLKLKDTLYAGVRTSRWPFVCFNVYSVYVMSNFSSLKLDITMKITFEDFANYFNVVEDPARFENKCKVLFSISEVMRLQIKMRYVWIVHKAVNLTTEAMVQYGRRLISVGFECITANEGTYWAFRWSPMLDTECIVEFKYANPYFDNKRHNLRARPRPRRRRNLLLNLR</sequence>
<reference evidence="1" key="1">
    <citation type="journal article" date="2013" name="Genetics">
        <title>The draft genome and transcriptome of Panagrellus redivivus are shaped by the harsh demands of a free-living lifestyle.</title>
        <authorList>
            <person name="Srinivasan J."/>
            <person name="Dillman A.R."/>
            <person name="Macchietto M.G."/>
            <person name="Heikkinen L."/>
            <person name="Lakso M."/>
            <person name="Fracchia K.M."/>
            <person name="Antoshechkin I."/>
            <person name="Mortazavi A."/>
            <person name="Wong G."/>
            <person name="Sternberg P.W."/>
        </authorList>
    </citation>
    <scope>NUCLEOTIDE SEQUENCE [LARGE SCALE GENOMIC DNA]</scope>
    <source>
        <strain evidence="1">MT8872</strain>
    </source>
</reference>
<dbReference type="AlphaFoldDB" id="A0A7E4UXT5"/>
<protein>
    <submittedName>
        <fullName evidence="2">FTH domain-containing protein</fullName>
    </submittedName>
</protein>
<name>A0A7E4UXT5_PANRE</name>
<proteinExistence type="predicted"/>
<reference evidence="2" key="2">
    <citation type="submission" date="2020-10" db="UniProtKB">
        <authorList>
            <consortium name="WormBaseParasite"/>
        </authorList>
    </citation>
    <scope>IDENTIFICATION</scope>
</reference>
<accession>A0A7E4UXT5</accession>
<dbReference type="WBParaSite" id="Pan_g14070.t1">
    <property type="protein sequence ID" value="Pan_g14070.t1"/>
    <property type="gene ID" value="Pan_g14070"/>
</dbReference>
<dbReference type="Proteomes" id="UP000492821">
    <property type="component" value="Unassembled WGS sequence"/>
</dbReference>
<evidence type="ECO:0000313" key="2">
    <source>
        <dbReference type="WBParaSite" id="Pan_g14070.t1"/>
    </source>
</evidence>
<evidence type="ECO:0000313" key="1">
    <source>
        <dbReference type="Proteomes" id="UP000492821"/>
    </source>
</evidence>
<organism evidence="1 2">
    <name type="scientific">Panagrellus redivivus</name>
    <name type="common">Microworm</name>
    <dbReference type="NCBI Taxonomy" id="6233"/>
    <lineage>
        <taxon>Eukaryota</taxon>
        <taxon>Metazoa</taxon>
        <taxon>Ecdysozoa</taxon>
        <taxon>Nematoda</taxon>
        <taxon>Chromadorea</taxon>
        <taxon>Rhabditida</taxon>
        <taxon>Tylenchina</taxon>
        <taxon>Panagrolaimomorpha</taxon>
        <taxon>Panagrolaimoidea</taxon>
        <taxon>Panagrolaimidae</taxon>
        <taxon>Panagrellus</taxon>
    </lineage>
</organism>
<keyword evidence="1" id="KW-1185">Reference proteome</keyword>